<dbReference type="GO" id="GO:0016618">
    <property type="term" value="F:hydroxypyruvate reductase [NAD(P)H] activity"/>
    <property type="evidence" value="ECO:0007669"/>
    <property type="project" value="TreeGrafter"/>
</dbReference>
<dbReference type="RefSeq" id="WP_097929729.1">
    <property type="nucleotide sequence ID" value="NZ_OCTN01000003.1"/>
</dbReference>
<dbReference type="InterPro" id="IPR006140">
    <property type="entry name" value="D-isomer_DH_NAD-bd"/>
</dbReference>
<dbReference type="InterPro" id="IPR029752">
    <property type="entry name" value="D-isomer_DH_CS1"/>
</dbReference>
<evidence type="ECO:0000313" key="7">
    <source>
        <dbReference type="EMBL" id="SOH94175.1"/>
    </source>
</evidence>
<dbReference type="FunFam" id="3.40.50.720:FF:000203">
    <property type="entry name" value="D-3-phosphoglycerate dehydrogenase (SerA)"/>
    <property type="match status" value="1"/>
</dbReference>
<evidence type="ECO:0000313" key="8">
    <source>
        <dbReference type="Proteomes" id="UP000220034"/>
    </source>
</evidence>
<dbReference type="Gene3D" id="3.40.50.720">
    <property type="entry name" value="NAD(P)-binding Rossmann-like Domain"/>
    <property type="match status" value="2"/>
</dbReference>
<evidence type="ECO:0000259" key="5">
    <source>
        <dbReference type="Pfam" id="PF00389"/>
    </source>
</evidence>
<feature type="domain" description="D-isomer specific 2-hydroxyacid dehydrogenase catalytic" evidence="5">
    <location>
        <begin position="29"/>
        <end position="313"/>
    </location>
</feature>
<sequence length="313" mass="32937">MKIFVTRRLPDSIMARARALGAELHDSDEVLGDGARAALLHDYDAILCTLGDRFSADMFAGDLRCKIIANFGVGYNHIDADAAKGAGITVTNTPGVLTDATADLAMTLMLMALRRAAEGERMVRADAWAGWTPTQMLGQNVTGRTLGIIGMGRIGQAMARKAHYGFGMEIVFYNRSAKELDFPATQLATVADVASAADIVAIHAPGGAETKHLFDATAIAAMKPTGILINTARGDVLDEAALIDALQAGAIFGAGLDVYEEEPVVPAALRALDNVVLLPHLGSATLKVREAMGDMALDNIEAFIGGHDVPNPV</sequence>
<name>A0A2C9CSM9_9RHOB</name>
<dbReference type="PROSITE" id="PS00065">
    <property type="entry name" value="D_2_HYDROXYACID_DH_1"/>
    <property type="match status" value="1"/>
</dbReference>
<keyword evidence="8" id="KW-1185">Reference proteome</keyword>
<dbReference type="OrthoDB" id="9793626at2"/>
<dbReference type="PANTHER" id="PTHR10996">
    <property type="entry name" value="2-HYDROXYACID DEHYDROGENASE-RELATED"/>
    <property type="match status" value="1"/>
</dbReference>
<dbReference type="PANTHER" id="PTHR10996:SF283">
    <property type="entry name" value="GLYOXYLATE_HYDROXYPYRUVATE REDUCTASE B"/>
    <property type="match status" value="1"/>
</dbReference>
<feature type="domain" description="D-isomer specific 2-hydroxyacid dehydrogenase NAD-binding" evidence="6">
    <location>
        <begin position="106"/>
        <end position="282"/>
    </location>
</feature>
<dbReference type="GO" id="GO:0051287">
    <property type="term" value="F:NAD binding"/>
    <property type="evidence" value="ECO:0007669"/>
    <property type="project" value="InterPro"/>
</dbReference>
<evidence type="ECO:0000256" key="2">
    <source>
        <dbReference type="ARBA" id="ARBA00023002"/>
    </source>
</evidence>
<evidence type="ECO:0000256" key="3">
    <source>
        <dbReference type="ARBA" id="ARBA00023027"/>
    </source>
</evidence>
<accession>A0A2C9CSM9</accession>
<dbReference type="InterPro" id="IPR036291">
    <property type="entry name" value="NAD(P)-bd_dom_sf"/>
</dbReference>
<dbReference type="InterPro" id="IPR050223">
    <property type="entry name" value="D-isomer_2-hydroxyacid_DH"/>
</dbReference>
<dbReference type="Pfam" id="PF00389">
    <property type="entry name" value="2-Hacid_dh"/>
    <property type="match status" value="1"/>
</dbReference>
<dbReference type="InterPro" id="IPR029753">
    <property type="entry name" value="D-isomer_DH_CS"/>
</dbReference>
<dbReference type="SUPFAM" id="SSF52283">
    <property type="entry name" value="Formate/glycerate dehydrogenase catalytic domain-like"/>
    <property type="match status" value="1"/>
</dbReference>
<protein>
    <submittedName>
        <fullName evidence="7">Lactate dehydrogenase</fullName>
    </submittedName>
</protein>
<gene>
    <name evidence="7" type="ORF">SAMN06273572_103204</name>
</gene>
<dbReference type="GO" id="GO:0030267">
    <property type="term" value="F:glyoxylate reductase (NADPH) activity"/>
    <property type="evidence" value="ECO:0007669"/>
    <property type="project" value="TreeGrafter"/>
</dbReference>
<dbReference type="EMBL" id="OCTN01000003">
    <property type="protein sequence ID" value="SOH94175.1"/>
    <property type="molecule type" value="Genomic_DNA"/>
</dbReference>
<dbReference type="Proteomes" id="UP000220034">
    <property type="component" value="Unassembled WGS sequence"/>
</dbReference>
<dbReference type="Pfam" id="PF02826">
    <property type="entry name" value="2-Hacid_dh_C"/>
    <property type="match status" value="1"/>
</dbReference>
<keyword evidence="3" id="KW-0520">NAD</keyword>
<evidence type="ECO:0000256" key="4">
    <source>
        <dbReference type="RuleBase" id="RU003719"/>
    </source>
</evidence>
<dbReference type="AlphaFoldDB" id="A0A2C9CSM9"/>
<keyword evidence="2 4" id="KW-0560">Oxidoreductase</keyword>
<dbReference type="CDD" id="cd05301">
    <property type="entry name" value="GDH"/>
    <property type="match status" value="1"/>
</dbReference>
<comment type="similarity">
    <text evidence="1 4">Belongs to the D-isomer specific 2-hydroxyacid dehydrogenase family.</text>
</comment>
<dbReference type="PROSITE" id="PS00671">
    <property type="entry name" value="D_2_HYDROXYACID_DH_3"/>
    <property type="match status" value="1"/>
</dbReference>
<dbReference type="InterPro" id="IPR006139">
    <property type="entry name" value="D-isomer_2_OHA_DH_cat_dom"/>
</dbReference>
<dbReference type="GO" id="GO:0005829">
    <property type="term" value="C:cytosol"/>
    <property type="evidence" value="ECO:0007669"/>
    <property type="project" value="TreeGrafter"/>
</dbReference>
<dbReference type="SUPFAM" id="SSF51735">
    <property type="entry name" value="NAD(P)-binding Rossmann-fold domains"/>
    <property type="match status" value="1"/>
</dbReference>
<evidence type="ECO:0000256" key="1">
    <source>
        <dbReference type="ARBA" id="ARBA00005854"/>
    </source>
</evidence>
<reference evidence="8" key="1">
    <citation type="submission" date="2017-09" db="EMBL/GenBank/DDBJ databases">
        <authorList>
            <person name="Varghese N."/>
            <person name="Submissions S."/>
        </authorList>
    </citation>
    <scope>NUCLEOTIDE SEQUENCE [LARGE SCALE GENOMIC DNA]</scope>
    <source>
        <strain evidence="8">C7</strain>
    </source>
</reference>
<proteinExistence type="inferred from homology"/>
<evidence type="ECO:0000259" key="6">
    <source>
        <dbReference type="Pfam" id="PF02826"/>
    </source>
</evidence>
<organism evidence="7 8">
    <name type="scientific">Pontivivens marinum</name>
    <dbReference type="NCBI Taxonomy" id="1690039"/>
    <lineage>
        <taxon>Bacteria</taxon>
        <taxon>Pseudomonadati</taxon>
        <taxon>Pseudomonadota</taxon>
        <taxon>Alphaproteobacteria</taxon>
        <taxon>Rhodobacterales</taxon>
        <taxon>Paracoccaceae</taxon>
        <taxon>Pontivivens</taxon>
    </lineage>
</organism>